<evidence type="ECO:0000256" key="6">
    <source>
        <dbReference type="ARBA" id="ARBA00022884"/>
    </source>
</evidence>
<keyword evidence="3 7" id="KW-0934">Plastid</keyword>
<dbReference type="InterPro" id="IPR024942">
    <property type="entry name" value="Maturase_MatK_N"/>
</dbReference>
<protein>
    <submittedName>
        <fullName evidence="10">Maturase K</fullName>
    </submittedName>
</protein>
<accession>F4YZA7</accession>
<feature type="domain" description="Domain X" evidence="8">
    <location>
        <begin position="402"/>
        <end position="502"/>
    </location>
</feature>
<sequence length="560" mass="63349">MNHSSFWWFTRLTNGIEAWAYTGGWKLKISHVWWQQRSLHPLPPRDGVHAIAFSNRSSGQLYPPEQQGVTSSNKKHSSLATMKQPMSGIRRQDASSTYCFADKGSGGAEGCRDRRSSHNYINISLKLAIGGLTTIVPQTRRPLKAPRQPLLMHEWNLIFRSIHSTFPLMDNNPPRCPRFLDTEFSYSFHPETPIRIPRRRIRDAPLPHSPRVNPHGPRNLAGFPRDAALSPGTRGCGGFLISPWNNYMYESECRLTSLWEQALHGRVLSRDRAPKKTPSTRKVVVWHIAKKLSNVVEPPSWIVFSPEEERLYPAEPSIHYARCGNNSMIALEAATSADKWKHYSPRFRRYHYSAAPSGGMDNSFEDCSASPCHISGTRPEIRKVRARMVSDPLLTGTPAEELLAMTPTTHSIGSLAKDRSCNTAGRPTSRSARTIVGDDDVSNRSYRIPASTHYCGGCSNKRNGLYRMQHIPRSSCAKTLARKHGSTRRVVRDEYGPPGLFRSSPLFGRALLFTRVRRKRTNWYSDITRVDFLANLRGELFRPAALDQFELHDRADAIAR</sequence>
<dbReference type="InterPro" id="IPR002866">
    <property type="entry name" value="Maturase_MatK"/>
</dbReference>
<dbReference type="InterPro" id="IPR024937">
    <property type="entry name" value="Domain_X"/>
</dbReference>
<dbReference type="AlphaFoldDB" id="F4YZA7"/>
<dbReference type="OMA" id="RVWYLDI"/>
<geneLocation type="chloroplast" evidence="10"/>
<comment type="function">
    <text evidence="7">Usually encoded in the trnK tRNA gene intron. Probably assists in splicing its own and other chloroplast group II introns.</text>
</comment>
<dbReference type="PANTHER" id="PTHR34811">
    <property type="entry name" value="MATURASE K"/>
    <property type="match status" value="1"/>
</dbReference>
<comment type="subcellular location">
    <subcellularLocation>
        <location evidence="1">Plastid</location>
    </subcellularLocation>
</comment>
<name>F4YZA7_SELML</name>
<feature type="domain" description="Maturase MatK N-terminal" evidence="9">
    <location>
        <begin position="145"/>
        <end position="353"/>
    </location>
</feature>
<evidence type="ECO:0000259" key="9">
    <source>
        <dbReference type="Pfam" id="PF01824"/>
    </source>
</evidence>
<dbReference type="EMBL" id="HM173080">
    <property type="protein sequence ID" value="ADH10419.1"/>
    <property type="molecule type" value="Genomic_DNA"/>
</dbReference>
<dbReference type="GO" id="GO:0008033">
    <property type="term" value="P:tRNA processing"/>
    <property type="evidence" value="ECO:0007669"/>
    <property type="project" value="UniProtKB-KW"/>
</dbReference>
<keyword evidence="5" id="KW-0819">tRNA processing</keyword>
<evidence type="ECO:0000256" key="3">
    <source>
        <dbReference type="ARBA" id="ARBA00022640"/>
    </source>
</evidence>
<dbReference type="GO" id="GO:0006397">
    <property type="term" value="P:mRNA processing"/>
    <property type="evidence" value="ECO:0007669"/>
    <property type="project" value="UniProtKB-KW"/>
</dbReference>
<dbReference type="HOGENOM" id="CLU_500243_0_0_1"/>
<comment type="similarity">
    <text evidence="2">Belongs to the intron maturase 2 family. MatK subfamily.</text>
</comment>
<dbReference type="PANTHER" id="PTHR34811:SF1">
    <property type="entry name" value="MATURASE K"/>
    <property type="match status" value="1"/>
</dbReference>
<evidence type="ECO:0000256" key="5">
    <source>
        <dbReference type="ARBA" id="ARBA00022694"/>
    </source>
</evidence>
<dbReference type="Gramene" id="ADH10419">
    <property type="protein sequence ID" value="ADH10419"/>
    <property type="gene ID" value="ADH10419"/>
</dbReference>
<proteinExistence type="inferred from homology"/>
<dbReference type="Pfam" id="PF01824">
    <property type="entry name" value="MatK_N"/>
    <property type="match status" value="1"/>
</dbReference>
<evidence type="ECO:0000256" key="4">
    <source>
        <dbReference type="ARBA" id="ARBA00022664"/>
    </source>
</evidence>
<evidence type="ECO:0000313" key="10">
    <source>
        <dbReference type="EMBL" id="ADH10419.1"/>
    </source>
</evidence>
<keyword evidence="7 10" id="KW-0150">Chloroplast</keyword>
<keyword evidence="6" id="KW-0694">RNA-binding</keyword>
<dbReference type="Pfam" id="PF01348">
    <property type="entry name" value="Intron_maturas2"/>
    <property type="match status" value="1"/>
</dbReference>
<keyword evidence="4" id="KW-0507">mRNA processing</keyword>
<gene>
    <name evidence="10" type="primary">matK</name>
</gene>
<reference evidence="10" key="1">
    <citation type="journal article" date="2011" name="Science">
        <title>The Selaginella genome identifies genetic changes associated with the evolution of vascular plants.</title>
        <authorList>
            <person name="Banks J.A."/>
            <person name="Nishiyama T."/>
            <person name="Hasebe M."/>
            <person name="Bowman J.L."/>
            <person name="Gribskov M."/>
            <person name="dePamphilis C."/>
            <person name="Albert V.A."/>
            <person name="Aono N."/>
            <person name="Aoyama T."/>
            <person name="Ambrose B.A."/>
            <person name="Ashton N.W."/>
            <person name="Axtell M.J."/>
            <person name="Barker E."/>
            <person name="Barker M.S."/>
            <person name="Bennetzen J.L."/>
            <person name="Bonawitz N.D."/>
            <person name="Chapple C."/>
            <person name="Cheng C."/>
            <person name="Correa L.G."/>
            <person name="Dacre M."/>
            <person name="DeBarry J."/>
            <person name="Dreyer I."/>
            <person name="Elias M."/>
            <person name="Engstrom E.M."/>
            <person name="Estelle M."/>
            <person name="Feng L."/>
            <person name="Finet C."/>
            <person name="Floyd S.K."/>
            <person name="Frommer W.B."/>
            <person name="Fujita T."/>
            <person name="Gramzow L."/>
            <person name="Gutensohn M."/>
            <person name="Harholt J."/>
            <person name="Hattori M."/>
            <person name="Heyl A."/>
            <person name="Hirai T."/>
            <person name="Hiwatashi Y."/>
            <person name="Ishikawa M."/>
            <person name="Iwata M."/>
            <person name="Karol K.G."/>
            <person name="Koehler B."/>
            <person name="Kolukisaoglu U."/>
            <person name="Kubo M."/>
            <person name="Kurata T."/>
            <person name="Lalonde S."/>
            <person name="Li K."/>
            <person name="Li Y."/>
            <person name="Litt A."/>
            <person name="Lyons E."/>
            <person name="Manning G."/>
            <person name="Maruyama T."/>
            <person name="Michael T.P."/>
            <person name="Mikami K."/>
            <person name="Miyazaki S."/>
            <person name="Morinaga S."/>
            <person name="Murata T."/>
            <person name="Mueller-Roeber B."/>
            <person name="Nelson D.R."/>
            <person name="Obara M."/>
            <person name="Oguri Y."/>
            <person name="Olmstead R.G."/>
            <person name="Onodera N."/>
            <person name="Petersen B.L."/>
            <person name="Pils B."/>
            <person name="Prigge M."/>
            <person name="Rensing S.A."/>
            <person name="Riano-Pachon D.M."/>
            <person name="Roberts A.W."/>
            <person name="Sato Y."/>
            <person name="Scheller H.V."/>
            <person name="Schulz B."/>
            <person name="Schulz C."/>
            <person name="Shakirov E.V."/>
            <person name="Shibagaki N."/>
            <person name="Shinohara N."/>
            <person name="Shippen D.E."/>
            <person name="Soerensen I."/>
            <person name="Sotooka R."/>
            <person name="Sugimoto N."/>
            <person name="Sugita M."/>
            <person name="Sumikawa N."/>
            <person name="Tanurdzic M."/>
            <person name="Theissen G."/>
            <person name="Ulvskov P."/>
            <person name="Wakazuki S."/>
            <person name="Weng J.K."/>
            <person name="Willats W.W."/>
            <person name="Wipf D."/>
            <person name="Wolf P.G."/>
            <person name="Yang L."/>
            <person name="Zimmer A.D."/>
            <person name="Zhu Q."/>
            <person name="Mitros T."/>
            <person name="Hellsten U."/>
            <person name="Loque D."/>
            <person name="Otillar R."/>
            <person name="Salamov A."/>
            <person name="Schmutz J."/>
            <person name="Shapiro H."/>
            <person name="Lindquist E."/>
            <person name="Lucas S."/>
            <person name="Rokhsar D."/>
            <person name="Grigoriev I.V."/>
        </authorList>
    </citation>
    <scope>NUCLEOTIDE SEQUENCE</scope>
</reference>
<organism evidence="10">
    <name type="scientific">Selaginella moellendorffii</name>
    <name type="common">Spikemoss</name>
    <dbReference type="NCBI Taxonomy" id="88036"/>
    <lineage>
        <taxon>Eukaryota</taxon>
        <taxon>Viridiplantae</taxon>
        <taxon>Streptophyta</taxon>
        <taxon>Embryophyta</taxon>
        <taxon>Tracheophyta</taxon>
        <taxon>Lycopodiopsida</taxon>
        <taxon>Selaginellales</taxon>
        <taxon>Selaginellaceae</taxon>
        <taxon>Selaginella</taxon>
    </lineage>
</organism>
<dbReference type="GO" id="GO:0009507">
    <property type="term" value="C:chloroplast"/>
    <property type="evidence" value="ECO:0007669"/>
    <property type="project" value="InterPro"/>
</dbReference>
<evidence type="ECO:0000256" key="7">
    <source>
        <dbReference type="RuleBase" id="RU004226"/>
    </source>
</evidence>
<evidence type="ECO:0000256" key="2">
    <source>
        <dbReference type="ARBA" id="ARBA00006621"/>
    </source>
</evidence>
<dbReference type="GO" id="GO:0003723">
    <property type="term" value="F:RNA binding"/>
    <property type="evidence" value="ECO:0007669"/>
    <property type="project" value="UniProtKB-KW"/>
</dbReference>
<evidence type="ECO:0000259" key="8">
    <source>
        <dbReference type="Pfam" id="PF01348"/>
    </source>
</evidence>
<evidence type="ECO:0000256" key="1">
    <source>
        <dbReference type="ARBA" id="ARBA00004474"/>
    </source>
</evidence>